<keyword evidence="3" id="KW-1133">Transmembrane helix</keyword>
<feature type="compositionally biased region" description="Basic and acidic residues" evidence="2">
    <location>
        <begin position="264"/>
        <end position="274"/>
    </location>
</feature>
<name>A0A0V0QFG8_PSEPJ</name>
<gene>
    <name evidence="4" type="ORF">PPERSA_09543</name>
</gene>
<keyword evidence="3" id="KW-0812">Transmembrane</keyword>
<dbReference type="EMBL" id="LDAU01000180">
    <property type="protein sequence ID" value="KRX00937.1"/>
    <property type="molecule type" value="Genomic_DNA"/>
</dbReference>
<proteinExistence type="predicted"/>
<feature type="region of interest" description="Disordered" evidence="2">
    <location>
        <begin position="81"/>
        <end position="114"/>
    </location>
</feature>
<organism evidence="4 5">
    <name type="scientific">Pseudocohnilembus persalinus</name>
    <name type="common">Ciliate</name>
    <dbReference type="NCBI Taxonomy" id="266149"/>
    <lineage>
        <taxon>Eukaryota</taxon>
        <taxon>Sar</taxon>
        <taxon>Alveolata</taxon>
        <taxon>Ciliophora</taxon>
        <taxon>Intramacronucleata</taxon>
        <taxon>Oligohymenophorea</taxon>
        <taxon>Scuticociliatia</taxon>
        <taxon>Philasterida</taxon>
        <taxon>Pseudocohnilembidae</taxon>
        <taxon>Pseudocohnilembus</taxon>
    </lineage>
</organism>
<feature type="region of interest" description="Disordered" evidence="2">
    <location>
        <begin position="249"/>
        <end position="274"/>
    </location>
</feature>
<evidence type="ECO:0000256" key="1">
    <source>
        <dbReference type="SAM" id="Coils"/>
    </source>
</evidence>
<feature type="region of interest" description="Disordered" evidence="2">
    <location>
        <begin position="193"/>
        <end position="232"/>
    </location>
</feature>
<accession>A0A0V0QFG8</accession>
<reference evidence="4 5" key="1">
    <citation type="journal article" date="2015" name="Sci. Rep.">
        <title>Genome of the facultative scuticociliatosis pathogen Pseudocohnilembus persalinus provides insight into its virulence through horizontal gene transfer.</title>
        <authorList>
            <person name="Xiong J."/>
            <person name="Wang G."/>
            <person name="Cheng J."/>
            <person name="Tian M."/>
            <person name="Pan X."/>
            <person name="Warren A."/>
            <person name="Jiang C."/>
            <person name="Yuan D."/>
            <person name="Miao W."/>
        </authorList>
    </citation>
    <scope>NUCLEOTIDE SEQUENCE [LARGE SCALE GENOMIC DNA]</scope>
    <source>
        <strain evidence="4">36N120E</strain>
    </source>
</reference>
<comment type="caution">
    <text evidence="4">The sequence shown here is derived from an EMBL/GenBank/DDBJ whole genome shotgun (WGS) entry which is preliminary data.</text>
</comment>
<evidence type="ECO:0000313" key="5">
    <source>
        <dbReference type="Proteomes" id="UP000054937"/>
    </source>
</evidence>
<feature type="compositionally biased region" description="Low complexity" evidence="2">
    <location>
        <begin position="395"/>
        <end position="406"/>
    </location>
</feature>
<feature type="compositionally biased region" description="Low complexity" evidence="2">
    <location>
        <begin position="88"/>
        <end position="104"/>
    </location>
</feature>
<evidence type="ECO:0000256" key="2">
    <source>
        <dbReference type="SAM" id="MobiDB-lite"/>
    </source>
</evidence>
<keyword evidence="3" id="KW-0472">Membrane</keyword>
<protein>
    <recommendedName>
        <fullName evidence="6">Transmembrane protein</fullName>
    </recommendedName>
</protein>
<feature type="coiled-coil region" evidence="1">
    <location>
        <begin position="14"/>
        <end position="49"/>
    </location>
</feature>
<sequence length="1056" mass="124523">MRDLQNPNNNHDYYNKFKNEQINTKNQLQQSNQNQNHNLNQQYQREKKNEQYISQKQIDNQNIIHNFSQSVGGNQSIVSHHFQKSGNTSNTHQLSSQSNHQQQLDGNNTTQIQDNDKRNHQSVINNNMQFNNVNLGPNFPQSIQNTQQQLQQQIKQNQNKTFMNMQGEGILDKISCEDSQDVMEYEDQNNNINQHQHQHNDNDIEKKKKNYNNDKSNYQKQSVKEQNIKQNPQKNNQNLIQLQEKELNQNQHHEIEQQSIQRSQNKEFKDQKKDLNNNQQQIDQMEQYQNNILRQKNFQQMQQQNQFLNQASQLSQQNSQAFNNSNNIYGYLNLSNNMISQPYSQQFGLQSANMGYKNGINTQVQFNQNLDNSNNMNLNLSNQQKNLESSKAENKQQQQNNSNNKNKNLKNLFQILPNQNNNSQQQFILQQSALNQLNFSNLNNNFANLNNFGQLGISQGYNLAQQLQLQQQNMENSFFNNQSNQLLNPSNYPQNFNNGNYHQLNESFPNYQMTILQQSQLKNQKTGYLLNSPKNQRENNNINNINNNNNFNIKQENNLENNKYSNSEQMSNNTYDQVNQENTQIIKQIQTCEKQYEELFMQFLQQSEESSKWQTDINEKLEEIKDFFKEIKRKTLQIKKIQIEKQMINDQLEEKQDKMGHLYEQIKKYGSIQQQKFGNQFKHETQMVGQIIQILQDKQEKIQDKIKFLIQEYNLNQDQLNQEVLSNIQTPYILSQQQNQMETNKSQQQENLISNQQTNCINNKYNVRDQKDQFNLKLETNQQNQLDIRLFDKDTTDNFNTQQAEYQQKYNNGNYKPELNEQQQKQQLLEKKLKLMQQPKRSYNKKSKTLPNTKHVAVNMMNNLLKYLDELYKDKIPCKCGQSENLNQKSVVFCQNWVVYGLKINQPSYVQSSGFGALMHIIYTIISLYILRSYKQIPLLLVLFLVYPLILDQYFDEKMLAPYCSIVQIVSGLTATKSIMLALKQGGQVINLKQQLLILPTCMSWFLVGIKFQDMAMISSIMVDLVITLICIILYFTLKHNNLPGDETKKIQKKQN</sequence>
<feature type="transmembrane region" description="Helical" evidence="3">
    <location>
        <begin position="1018"/>
        <end position="1038"/>
    </location>
</feature>
<evidence type="ECO:0000313" key="4">
    <source>
        <dbReference type="EMBL" id="KRX00937.1"/>
    </source>
</evidence>
<feature type="region of interest" description="Disordered" evidence="2">
    <location>
        <begin position="385"/>
        <end position="406"/>
    </location>
</feature>
<feature type="transmembrane region" description="Helical" evidence="3">
    <location>
        <begin position="937"/>
        <end position="954"/>
    </location>
</feature>
<feature type="transmembrane region" description="Helical" evidence="3">
    <location>
        <begin position="909"/>
        <end position="930"/>
    </location>
</feature>
<keyword evidence="5" id="KW-1185">Reference proteome</keyword>
<evidence type="ECO:0000256" key="3">
    <source>
        <dbReference type="SAM" id="Phobius"/>
    </source>
</evidence>
<dbReference type="AlphaFoldDB" id="A0A0V0QFG8"/>
<dbReference type="InParanoid" id="A0A0V0QFG8"/>
<keyword evidence="1" id="KW-0175">Coiled coil</keyword>
<dbReference type="Proteomes" id="UP000054937">
    <property type="component" value="Unassembled WGS sequence"/>
</dbReference>
<evidence type="ECO:0008006" key="6">
    <source>
        <dbReference type="Google" id="ProtNLM"/>
    </source>
</evidence>